<sequence length="117" mass="13267">MHHITVGGGEAPKASDATFLEYKYRCRSKYEKLARGRPELESEFAPAQHSGSASLRAVERESCDVDIVRAHGDYDLERWCGVWREARSGVRALLRRVRFTYGTAREGRRLIPKLASS</sequence>
<dbReference type="AlphaFoldDB" id="A0A165NYZ8"/>
<evidence type="ECO:0000313" key="2">
    <source>
        <dbReference type="Proteomes" id="UP000077266"/>
    </source>
</evidence>
<evidence type="ECO:0000313" key="1">
    <source>
        <dbReference type="EMBL" id="KZW01418.1"/>
    </source>
</evidence>
<name>A0A165NYZ8_EXIGL</name>
<protein>
    <submittedName>
        <fullName evidence="1">Uncharacterized protein</fullName>
    </submittedName>
</protein>
<organism evidence="1 2">
    <name type="scientific">Exidia glandulosa HHB12029</name>
    <dbReference type="NCBI Taxonomy" id="1314781"/>
    <lineage>
        <taxon>Eukaryota</taxon>
        <taxon>Fungi</taxon>
        <taxon>Dikarya</taxon>
        <taxon>Basidiomycota</taxon>
        <taxon>Agaricomycotina</taxon>
        <taxon>Agaricomycetes</taxon>
        <taxon>Auriculariales</taxon>
        <taxon>Exidiaceae</taxon>
        <taxon>Exidia</taxon>
    </lineage>
</organism>
<dbReference type="InParanoid" id="A0A165NYZ8"/>
<keyword evidence="2" id="KW-1185">Reference proteome</keyword>
<reference evidence="1 2" key="1">
    <citation type="journal article" date="2016" name="Mol. Biol. Evol.">
        <title>Comparative Genomics of Early-Diverging Mushroom-Forming Fungi Provides Insights into the Origins of Lignocellulose Decay Capabilities.</title>
        <authorList>
            <person name="Nagy L.G."/>
            <person name="Riley R."/>
            <person name="Tritt A."/>
            <person name="Adam C."/>
            <person name="Daum C."/>
            <person name="Floudas D."/>
            <person name="Sun H."/>
            <person name="Yadav J.S."/>
            <person name="Pangilinan J."/>
            <person name="Larsson K.H."/>
            <person name="Matsuura K."/>
            <person name="Barry K."/>
            <person name="Labutti K."/>
            <person name="Kuo R."/>
            <person name="Ohm R.A."/>
            <person name="Bhattacharya S.S."/>
            <person name="Shirouzu T."/>
            <person name="Yoshinaga Y."/>
            <person name="Martin F.M."/>
            <person name="Grigoriev I.V."/>
            <person name="Hibbett D.S."/>
        </authorList>
    </citation>
    <scope>NUCLEOTIDE SEQUENCE [LARGE SCALE GENOMIC DNA]</scope>
    <source>
        <strain evidence="1 2">HHB12029</strain>
    </source>
</reference>
<accession>A0A165NYZ8</accession>
<dbReference type="Proteomes" id="UP000077266">
    <property type="component" value="Unassembled WGS sequence"/>
</dbReference>
<gene>
    <name evidence="1" type="ORF">EXIGLDRAFT_78131</name>
</gene>
<dbReference type="EMBL" id="KV425894">
    <property type="protein sequence ID" value="KZW01418.1"/>
    <property type="molecule type" value="Genomic_DNA"/>
</dbReference>
<proteinExistence type="predicted"/>